<accession>A0A4Y2XD91</accession>
<gene>
    <name evidence="1" type="ORF">AVEN_141833_1</name>
</gene>
<organism evidence="1 2">
    <name type="scientific">Araneus ventricosus</name>
    <name type="common">Orbweaver spider</name>
    <name type="synonym">Epeira ventricosa</name>
    <dbReference type="NCBI Taxonomy" id="182803"/>
    <lineage>
        <taxon>Eukaryota</taxon>
        <taxon>Metazoa</taxon>
        <taxon>Ecdysozoa</taxon>
        <taxon>Arthropoda</taxon>
        <taxon>Chelicerata</taxon>
        <taxon>Arachnida</taxon>
        <taxon>Araneae</taxon>
        <taxon>Araneomorphae</taxon>
        <taxon>Entelegynae</taxon>
        <taxon>Araneoidea</taxon>
        <taxon>Araneidae</taxon>
        <taxon>Araneus</taxon>
    </lineage>
</organism>
<dbReference type="AlphaFoldDB" id="A0A4Y2XD91"/>
<name>A0A4Y2XD91_ARAVE</name>
<keyword evidence="2" id="KW-1185">Reference proteome</keyword>
<proteinExistence type="predicted"/>
<comment type="caution">
    <text evidence="1">The sequence shown here is derived from an EMBL/GenBank/DDBJ whole genome shotgun (WGS) entry which is preliminary data.</text>
</comment>
<feature type="non-terminal residue" evidence="1">
    <location>
        <position position="1"/>
    </location>
</feature>
<sequence>LQDVRFDMQRIQTYHSSSMEACFEPGTLLMLRLYHSAIVVSQMHNSKGEHLLQDVRFDMQRIQTYHSSSMEACFEPGTLLMLRLYHSAIVVSQMHNSKGEHLLQDVRFDVQRIQTYHTSSMEACFKPGTLWPDAEALPQYYRGPFKCKKFRKQNHQPF</sequence>
<dbReference type="Proteomes" id="UP000499080">
    <property type="component" value="Unassembled WGS sequence"/>
</dbReference>
<dbReference type="EMBL" id="BGPR01073861">
    <property type="protein sequence ID" value="GBO46287.1"/>
    <property type="molecule type" value="Genomic_DNA"/>
</dbReference>
<evidence type="ECO:0000313" key="1">
    <source>
        <dbReference type="EMBL" id="GBO46287.1"/>
    </source>
</evidence>
<reference evidence="1 2" key="1">
    <citation type="journal article" date="2019" name="Sci. Rep.">
        <title>Orb-weaving spider Araneus ventricosus genome elucidates the spidroin gene catalogue.</title>
        <authorList>
            <person name="Kono N."/>
            <person name="Nakamura H."/>
            <person name="Ohtoshi R."/>
            <person name="Moran D.A.P."/>
            <person name="Shinohara A."/>
            <person name="Yoshida Y."/>
            <person name="Fujiwara M."/>
            <person name="Mori M."/>
            <person name="Tomita M."/>
            <person name="Arakawa K."/>
        </authorList>
    </citation>
    <scope>NUCLEOTIDE SEQUENCE [LARGE SCALE GENOMIC DNA]</scope>
</reference>
<protein>
    <submittedName>
        <fullName evidence="1">Uncharacterized protein</fullName>
    </submittedName>
</protein>
<evidence type="ECO:0000313" key="2">
    <source>
        <dbReference type="Proteomes" id="UP000499080"/>
    </source>
</evidence>